<comment type="caution">
    <text evidence="8">The sequence shown here is derived from an EMBL/GenBank/DDBJ whole genome shotgun (WGS) entry which is preliminary data.</text>
</comment>
<keyword evidence="3 6" id="KW-0815">Transposition</keyword>
<dbReference type="NCBIfam" id="NF033543">
    <property type="entry name" value="transpos_IS256"/>
    <property type="match status" value="1"/>
</dbReference>
<evidence type="ECO:0000256" key="5">
    <source>
        <dbReference type="ARBA" id="ARBA00023172"/>
    </source>
</evidence>
<feature type="compositionally biased region" description="Basic and acidic residues" evidence="7">
    <location>
        <begin position="37"/>
        <end position="47"/>
    </location>
</feature>
<evidence type="ECO:0000256" key="4">
    <source>
        <dbReference type="ARBA" id="ARBA00023125"/>
    </source>
</evidence>
<keyword evidence="5 6" id="KW-0233">DNA recombination</keyword>
<organism evidence="8 9">
    <name type="scientific">Microbacterium kribbense</name>
    <dbReference type="NCBI Taxonomy" id="433645"/>
    <lineage>
        <taxon>Bacteria</taxon>
        <taxon>Bacillati</taxon>
        <taxon>Actinomycetota</taxon>
        <taxon>Actinomycetes</taxon>
        <taxon>Micrococcales</taxon>
        <taxon>Microbacteriaceae</taxon>
        <taxon>Microbacterium</taxon>
    </lineage>
</organism>
<comment type="function">
    <text evidence="1 6">Required for the transposition of the insertion element.</text>
</comment>
<protein>
    <recommendedName>
        <fullName evidence="6">Mutator family transposase</fullName>
    </recommendedName>
</protein>
<feature type="region of interest" description="Disordered" evidence="7">
    <location>
        <begin position="37"/>
        <end position="58"/>
    </location>
</feature>
<dbReference type="Pfam" id="PF00872">
    <property type="entry name" value="Transposase_mut"/>
    <property type="match status" value="1"/>
</dbReference>
<keyword evidence="6" id="KW-0814">Transposable element</keyword>
<gene>
    <name evidence="8" type="ORF">GCM10022240_30470</name>
</gene>
<keyword evidence="4 6" id="KW-0238">DNA-binding</keyword>
<dbReference type="Proteomes" id="UP001500540">
    <property type="component" value="Unassembled WGS sequence"/>
</dbReference>
<evidence type="ECO:0000256" key="6">
    <source>
        <dbReference type="RuleBase" id="RU365089"/>
    </source>
</evidence>
<evidence type="ECO:0000313" key="9">
    <source>
        <dbReference type="Proteomes" id="UP001500540"/>
    </source>
</evidence>
<evidence type="ECO:0000313" key="8">
    <source>
        <dbReference type="EMBL" id="GAA3776911.1"/>
    </source>
</evidence>
<dbReference type="PANTHER" id="PTHR33217">
    <property type="entry name" value="TRANSPOSASE FOR INSERTION SEQUENCE ELEMENT IS1081"/>
    <property type="match status" value="1"/>
</dbReference>
<accession>A0ABP7GWL3</accession>
<evidence type="ECO:0000256" key="3">
    <source>
        <dbReference type="ARBA" id="ARBA00022578"/>
    </source>
</evidence>
<comment type="similarity">
    <text evidence="2 6">Belongs to the transposase mutator family.</text>
</comment>
<dbReference type="PANTHER" id="PTHR33217:SF8">
    <property type="entry name" value="MUTATOR FAMILY TRANSPOSASE"/>
    <property type="match status" value="1"/>
</dbReference>
<evidence type="ECO:0000256" key="7">
    <source>
        <dbReference type="SAM" id="MobiDB-lite"/>
    </source>
</evidence>
<name>A0ABP7GWL3_9MICO</name>
<proteinExistence type="inferred from homology"/>
<reference evidence="9" key="1">
    <citation type="journal article" date="2019" name="Int. J. Syst. Evol. Microbiol.">
        <title>The Global Catalogue of Microorganisms (GCM) 10K type strain sequencing project: providing services to taxonomists for standard genome sequencing and annotation.</title>
        <authorList>
            <consortium name="The Broad Institute Genomics Platform"/>
            <consortium name="The Broad Institute Genome Sequencing Center for Infectious Disease"/>
            <person name="Wu L."/>
            <person name="Ma J."/>
        </authorList>
    </citation>
    <scope>NUCLEOTIDE SEQUENCE [LARGE SCALE GENOMIC DNA]</scope>
    <source>
        <strain evidence="9">JCM 16950</strain>
    </source>
</reference>
<sequence length="400" mass="44254">MGDAQRQGLPVDGEGGLLAELTRLVLESALEGEITDHLGYDKHEKGGSADGNARNGTRAKTVLTKTGPVTIDVPRDRAGTFEPKIVVKRQRRLGSIEDIVLSLSARGMTHGDISAHLADTYGSDVSKTTISTITDKVLDGMAEWQNRPLDPVYPVVFIDAIHVKVRDGQVANRPIYVALAVTTEGNRDILGLWAGDGGEGAKYWLQVLTEIKNRGVNDVLMVVCDGLKGLPESVNTVWNQTIVQTCIVHLMRNSFKYSARQDWDAIARALKLVYQAATVTDAEERFLEFAEAWGEKYPAVVKLWENAWAEFVPFLGFDREIRRIVCTTNAIESVNARIRKAVRARGHFPNEQAALKCVYLAVMALDPTGKGRARWTQRWKQALNAFDIRFDGRLSSPRAA</sequence>
<dbReference type="EMBL" id="BAABAF010000012">
    <property type="protein sequence ID" value="GAA3776911.1"/>
    <property type="molecule type" value="Genomic_DNA"/>
</dbReference>
<dbReference type="InterPro" id="IPR001207">
    <property type="entry name" value="Transposase_mutator"/>
</dbReference>
<keyword evidence="9" id="KW-1185">Reference proteome</keyword>
<evidence type="ECO:0000256" key="2">
    <source>
        <dbReference type="ARBA" id="ARBA00010961"/>
    </source>
</evidence>
<evidence type="ECO:0000256" key="1">
    <source>
        <dbReference type="ARBA" id="ARBA00002190"/>
    </source>
</evidence>